<protein>
    <submittedName>
        <fullName evidence="1">Uncharacterized protein</fullName>
    </submittedName>
</protein>
<reference evidence="1 2" key="1">
    <citation type="submission" date="2018-10" db="EMBL/GenBank/DDBJ databases">
        <title>Genomic Encyclopedia of Archaeal and Bacterial Type Strains, Phase II (KMG-II): from individual species to whole genera.</title>
        <authorList>
            <person name="Goeker M."/>
        </authorList>
    </citation>
    <scope>NUCLEOTIDE SEQUENCE [LARGE SCALE GENOMIC DNA]</scope>
    <source>
        <strain evidence="1 2">DSM 19624</strain>
    </source>
</reference>
<proteinExistence type="predicted"/>
<organism evidence="1 2">
    <name type="scientific">Pedobacter alluvionis</name>
    <dbReference type="NCBI Taxonomy" id="475253"/>
    <lineage>
        <taxon>Bacteria</taxon>
        <taxon>Pseudomonadati</taxon>
        <taxon>Bacteroidota</taxon>
        <taxon>Sphingobacteriia</taxon>
        <taxon>Sphingobacteriales</taxon>
        <taxon>Sphingobacteriaceae</taxon>
        <taxon>Pedobacter</taxon>
    </lineage>
</organism>
<sequence length="31" mass="3608">MTRDFKGILERNLNVMRSVGTRTSAIDLKER</sequence>
<dbReference type="Proteomes" id="UP000273898">
    <property type="component" value="Unassembled WGS sequence"/>
</dbReference>
<evidence type="ECO:0000313" key="2">
    <source>
        <dbReference type="Proteomes" id="UP000273898"/>
    </source>
</evidence>
<name>A0A497XZ70_9SPHI</name>
<gene>
    <name evidence="1" type="ORF">BCL90_2972</name>
</gene>
<dbReference type="EMBL" id="RCCK01000012">
    <property type="protein sequence ID" value="RLJ74636.1"/>
    <property type="molecule type" value="Genomic_DNA"/>
</dbReference>
<comment type="caution">
    <text evidence="1">The sequence shown here is derived from an EMBL/GenBank/DDBJ whole genome shotgun (WGS) entry which is preliminary data.</text>
</comment>
<accession>A0A497XZ70</accession>
<evidence type="ECO:0000313" key="1">
    <source>
        <dbReference type="EMBL" id="RLJ74636.1"/>
    </source>
</evidence>
<dbReference type="AlphaFoldDB" id="A0A497XZ70"/>